<evidence type="ECO:0000256" key="4">
    <source>
        <dbReference type="ARBA" id="ARBA00022989"/>
    </source>
</evidence>
<dbReference type="InterPro" id="IPR036259">
    <property type="entry name" value="MFS_trans_sf"/>
</dbReference>
<dbReference type="SUPFAM" id="SSF103473">
    <property type="entry name" value="MFS general substrate transporter"/>
    <property type="match status" value="1"/>
</dbReference>
<name>A0AAE0JTJ1_9PEZI</name>
<dbReference type="PANTHER" id="PTHR43791">
    <property type="entry name" value="PERMEASE-RELATED"/>
    <property type="match status" value="1"/>
</dbReference>
<dbReference type="GO" id="GO:0016020">
    <property type="term" value="C:membrane"/>
    <property type="evidence" value="ECO:0007669"/>
    <property type="project" value="UniProtKB-SubCell"/>
</dbReference>
<comment type="subcellular location">
    <subcellularLocation>
        <location evidence="1">Membrane</location>
        <topology evidence="1">Multi-pass membrane protein</topology>
    </subcellularLocation>
</comment>
<feature type="transmembrane region" description="Helical" evidence="7">
    <location>
        <begin position="237"/>
        <end position="258"/>
    </location>
</feature>
<comment type="caution">
    <text evidence="8">The sequence shown here is derived from an EMBL/GenBank/DDBJ whole genome shotgun (WGS) entry which is preliminary data.</text>
</comment>
<feature type="region of interest" description="Disordered" evidence="6">
    <location>
        <begin position="1"/>
        <end position="36"/>
    </location>
</feature>
<feature type="compositionally biased region" description="Basic and acidic residues" evidence="6">
    <location>
        <begin position="1"/>
        <end position="25"/>
    </location>
</feature>
<evidence type="ECO:0000256" key="6">
    <source>
        <dbReference type="SAM" id="MobiDB-lite"/>
    </source>
</evidence>
<keyword evidence="9" id="KW-1185">Reference proteome</keyword>
<dbReference type="EMBL" id="JAULSN010000012">
    <property type="protein sequence ID" value="KAK3361212.1"/>
    <property type="molecule type" value="Genomic_DNA"/>
</dbReference>
<evidence type="ECO:0000256" key="1">
    <source>
        <dbReference type="ARBA" id="ARBA00004141"/>
    </source>
</evidence>
<accession>A0AAE0JTJ1</accession>
<evidence type="ECO:0000256" key="2">
    <source>
        <dbReference type="ARBA" id="ARBA00022448"/>
    </source>
</evidence>
<feature type="transmembrane region" description="Helical" evidence="7">
    <location>
        <begin position="205"/>
        <end position="225"/>
    </location>
</feature>
<evidence type="ECO:0000313" key="9">
    <source>
        <dbReference type="Proteomes" id="UP001287356"/>
    </source>
</evidence>
<feature type="transmembrane region" description="Helical" evidence="7">
    <location>
        <begin position="270"/>
        <end position="289"/>
    </location>
</feature>
<protein>
    <submittedName>
        <fullName evidence="8">Major facilitator superfamily domain-containing protein</fullName>
    </submittedName>
</protein>
<keyword evidence="2" id="KW-0813">Transport</keyword>
<reference evidence="8" key="1">
    <citation type="journal article" date="2023" name="Mol. Phylogenet. Evol.">
        <title>Genome-scale phylogeny and comparative genomics of the fungal order Sordariales.</title>
        <authorList>
            <person name="Hensen N."/>
            <person name="Bonometti L."/>
            <person name="Westerberg I."/>
            <person name="Brannstrom I.O."/>
            <person name="Guillou S."/>
            <person name="Cros-Aarteil S."/>
            <person name="Calhoun S."/>
            <person name="Haridas S."/>
            <person name="Kuo A."/>
            <person name="Mondo S."/>
            <person name="Pangilinan J."/>
            <person name="Riley R."/>
            <person name="LaButti K."/>
            <person name="Andreopoulos B."/>
            <person name="Lipzen A."/>
            <person name="Chen C."/>
            <person name="Yan M."/>
            <person name="Daum C."/>
            <person name="Ng V."/>
            <person name="Clum A."/>
            <person name="Steindorff A."/>
            <person name="Ohm R.A."/>
            <person name="Martin F."/>
            <person name="Silar P."/>
            <person name="Natvig D.O."/>
            <person name="Lalanne C."/>
            <person name="Gautier V."/>
            <person name="Ament-Velasquez S.L."/>
            <person name="Kruys A."/>
            <person name="Hutchinson M.I."/>
            <person name="Powell A.J."/>
            <person name="Barry K."/>
            <person name="Miller A.N."/>
            <person name="Grigoriev I.V."/>
            <person name="Debuchy R."/>
            <person name="Gladieux P."/>
            <person name="Hiltunen Thoren M."/>
            <person name="Johannesson H."/>
        </authorList>
    </citation>
    <scope>NUCLEOTIDE SEQUENCE</scope>
    <source>
        <strain evidence="8">CBS 958.72</strain>
    </source>
</reference>
<evidence type="ECO:0000256" key="5">
    <source>
        <dbReference type="ARBA" id="ARBA00023136"/>
    </source>
</evidence>
<feature type="transmembrane region" description="Helical" evidence="7">
    <location>
        <begin position="516"/>
        <end position="535"/>
    </location>
</feature>
<reference evidence="8" key="2">
    <citation type="submission" date="2023-06" db="EMBL/GenBank/DDBJ databases">
        <authorList>
            <consortium name="Lawrence Berkeley National Laboratory"/>
            <person name="Haridas S."/>
            <person name="Hensen N."/>
            <person name="Bonometti L."/>
            <person name="Westerberg I."/>
            <person name="Brannstrom I.O."/>
            <person name="Guillou S."/>
            <person name="Cros-Aarteil S."/>
            <person name="Calhoun S."/>
            <person name="Kuo A."/>
            <person name="Mondo S."/>
            <person name="Pangilinan J."/>
            <person name="Riley R."/>
            <person name="Labutti K."/>
            <person name="Andreopoulos B."/>
            <person name="Lipzen A."/>
            <person name="Chen C."/>
            <person name="Yanf M."/>
            <person name="Daum C."/>
            <person name="Ng V."/>
            <person name="Clum A."/>
            <person name="Steindorff A."/>
            <person name="Ohm R."/>
            <person name="Martin F."/>
            <person name="Silar P."/>
            <person name="Natvig D."/>
            <person name="Lalanne C."/>
            <person name="Gautier V."/>
            <person name="Ament-Velasquez S.L."/>
            <person name="Kruys A."/>
            <person name="Hutchinson M.I."/>
            <person name="Powell A.J."/>
            <person name="Barry K."/>
            <person name="Miller A.N."/>
            <person name="Grigoriev I.V."/>
            <person name="Debuchy R."/>
            <person name="Gladieux P."/>
            <person name="Thoren M.H."/>
            <person name="Johannesson H."/>
        </authorList>
    </citation>
    <scope>NUCLEOTIDE SEQUENCE</scope>
    <source>
        <strain evidence="8">CBS 958.72</strain>
    </source>
</reference>
<dbReference type="GO" id="GO:0022857">
    <property type="term" value="F:transmembrane transporter activity"/>
    <property type="evidence" value="ECO:0007669"/>
    <property type="project" value="InterPro"/>
</dbReference>
<evidence type="ECO:0000256" key="7">
    <source>
        <dbReference type="SAM" id="Phobius"/>
    </source>
</evidence>
<dbReference type="InterPro" id="IPR011701">
    <property type="entry name" value="MFS"/>
</dbReference>
<dbReference type="FunFam" id="1.20.1250.20:FF:000106">
    <property type="entry name" value="MFS transporter, putative"/>
    <property type="match status" value="1"/>
</dbReference>
<dbReference type="Proteomes" id="UP001287356">
    <property type="component" value="Unassembled WGS sequence"/>
</dbReference>
<dbReference type="Gene3D" id="1.20.1250.20">
    <property type="entry name" value="MFS general substrate transporter like domains"/>
    <property type="match status" value="1"/>
</dbReference>
<proteinExistence type="predicted"/>
<sequence>MATVLTKEKASRGEGDSDNKLDPDASTRSVTSIPPLGAPVEERRFWFQRAKSYDPDAIATQASVFDDPETAEKYHPRGDWENISRFDPLARWTWAEEHRLVRKIDLRIMVWACIMFMALELDRANIAQALTDNFLTDLHLTTDDYNFGNTVFKLSFLCAELPSQLVSKWMGPDRWIPSQMVLWSLVASSQFWLSGRDSFLACRALLGLLQGGFIPDVILYLSYFYKHHEMSLRLGFFWTAMSTADIISALLGAGLLHLRGVQGKSGWRWLFLIEGLLTLIIGIFAFLLMPAGPCQTASWFRGKKGWFDEREEKIIVNRVLREDPSKSGMHNREPITPRLLWQSLKDYDLWPLYILGLVFQIPATPPQQYLTLSLRGLGFDTFQSNLLSIPWNVLHMISMLGLTYLAEIINELTLVSMSGQIWVLPFLIYLSVANTGQANRWVLFAVTSLLLSYPNAHPIQVGWNSRNSNTVRSRTVSAACYNMFVQASGIISSNIYRSAADHSADDGPLYRRGNRQLLAITCMNIVLYVLVKVYYVQRNKSRDRKWNAMSTDERLEYLATTEDKGNKRLDFRFQH</sequence>
<gene>
    <name evidence="8" type="ORF">B0T24DRAFT_539273</name>
</gene>
<evidence type="ECO:0000313" key="8">
    <source>
        <dbReference type="EMBL" id="KAK3361212.1"/>
    </source>
</evidence>
<dbReference type="FunFam" id="1.20.1250.20:FF:000247">
    <property type="entry name" value="MFS general substrate transporter"/>
    <property type="match status" value="1"/>
</dbReference>
<keyword evidence="3 7" id="KW-0812">Transmembrane</keyword>
<feature type="transmembrane region" description="Helical" evidence="7">
    <location>
        <begin position="386"/>
        <end position="405"/>
    </location>
</feature>
<evidence type="ECO:0000256" key="3">
    <source>
        <dbReference type="ARBA" id="ARBA00022692"/>
    </source>
</evidence>
<keyword evidence="5 7" id="KW-0472">Membrane</keyword>
<dbReference type="Pfam" id="PF07690">
    <property type="entry name" value="MFS_1"/>
    <property type="match status" value="1"/>
</dbReference>
<organism evidence="8 9">
    <name type="scientific">Lasiosphaeria ovina</name>
    <dbReference type="NCBI Taxonomy" id="92902"/>
    <lineage>
        <taxon>Eukaryota</taxon>
        <taxon>Fungi</taxon>
        <taxon>Dikarya</taxon>
        <taxon>Ascomycota</taxon>
        <taxon>Pezizomycotina</taxon>
        <taxon>Sordariomycetes</taxon>
        <taxon>Sordariomycetidae</taxon>
        <taxon>Sordariales</taxon>
        <taxon>Lasiosphaeriaceae</taxon>
        <taxon>Lasiosphaeria</taxon>
    </lineage>
</organism>
<dbReference type="PANTHER" id="PTHR43791:SF65">
    <property type="entry name" value="MAJOR FACILITATOR SUPERFAMILY (MFS) PROFILE DOMAIN-CONTAINING PROTEIN-RELATED"/>
    <property type="match status" value="1"/>
</dbReference>
<keyword evidence="4 7" id="KW-1133">Transmembrane helix</keyword>
<dbReference type="AlphaFoldDB" id="A0AAE0JTJ1"/>